<organism evidence="2 3">
    <name type="scientific">Plakobranchus ocellatus</name>
    <dbReference type="NCBI Taxonomy" id="259542"/>
    <lineage>
        <taxon>Eukaryota</taxon>
        <taxon>Metazoa</taxon>
        <taxon>Spiralia</taxon>
        <taxon>Lophotrochozoa</taxon>
        <taxon>Mollusca</taxon>
        <taxon>Gastropoda</taxon>
        <taxon>Heterobranchia</taxon>
        <taxon>Euthyneura</taxon>
        <taxon>Panpulmonata</taxon>
        <taxon>Sacoglossa</taxon>
        <taxon>Placobranchoidea</taxon>
        <taxon>Plakobranchidae</taxon>
        <taxon>Plakobranchus</taxon>
    </lineage>
</organism>
<keyword evidence="3" id="KW-1185">Reference proteome</keyword>
<dbReference type="AlphaFoldDB" id="A0AAV3ZIJ4"/>
<evidence type="ECO:0000256" key="1">
    <source>
        <dbReference type="SAM" id="MobiDB-lite"/>
    </source>
</evidence>
<evidence type="ECO:0000313" key="2">
    <source>
        <dbReference type="EMBL" id="GFN94389.1"/>
    </source>
</evidence>
<proteinExistence type="predicted"/>
<evidence type="ECO:0000313" key="3">
    <source>
        <dbReference type="Proteomes" id="UP000735302"/>
    </source>
</evidence>
<name>A0AAV3ZIJ4_9GAST</name>
<gene>
    <name evidence="2" type="ORF">PoB_002089500</name>
</gene>
<sequence>MSSKPLLFVPESPASAFTREARDAEPAASANDTEAPLATMTSAEMDNSTSASLNQNTTSTSLLSTVIPKGPSTVHTNGTLNICPAKLWNQFLYYGNMLFSHQSDGCLSRSSSVTDNNADLKFLLSMHIFVTINFNYFL</sequence>
<reference evidence="2 3" key="1">
    <citation type="journal article" date="2021" name="Elife">
        <title>Chloroplast acquisition without the gene transfer in kleptoplastic sea slugs, Plakobranchus ocellatus.</title>
        <authorList>
            <person name="Maeda T."/>
            <person name="Takahashi S."/>
            <person name="Yoshida T."/>
            <person name="Shimamura S."/>
            <person name="Takaki Y."/>
            <person name="Nagai Y."/>
            <person name="Toyoda A."/>
            <person name="Suzuki Y."/>
            <person name="Arimoto A."/>
            <person name="Ishii H."/>
            <person name="Satoh N."/>
            <person name="Nishiyama T."/>
            <person name="Hasebe M."/>
            <person name="Maruyama T."/>
            <person name="Minagawa J."/>
            <person name="Obokata J."/>
            <person name="Shigenobu S."/>
        </authorList>
    </citation>
    <scope>NUCLEOTIDE SEQUENCE [LARGE SCALE GENOMIC DNA]</scope>
</reference>
<comment type="caution">
    <text evidence="2">The sequence shown here is derived from an EMBL/GenBank/DDBJ whole genome shotgun (WGS) entry which is preliminary data.</text>
</comment>
<dbReference type="Proteomes" id="UP000735302">
    <property type="component" value="Unassembled WGS sequence"/>
</dbReference>
<dbReference type="EMBL" id="BLXT01002453">
    <property type="protein sequence ID" value="GFN94389.1"/>
    <property type="molecule type" value="Genomic_DNA"/>
</dbReference>
<feature type="compositionally biased region" description="Low complexity" evidence="1">
    <location>
        <begin position="47"/>
        <end position="57"/>
    </location>
</feature>
<feature type="region of interest" description="Disordered" evidence="1">
    <location>
        <begin position="1"/>
        <end position="57"/>
    </location>
</feature>
<protein>
    <submittedName>
        <fullName evidence="2">Uncharacterized protein</fullName>
    </submittedName>
</protein>
<accession>A0AAV3ZIJ4</accession>